<protein>
    <submittedName>
        <fullName evidence="7">RND family efflux transporter MFP subunit</fullName>
    </submittedName>
</protein>
<dbReference type="OrthoDB" id="9806939at2"/>
<reference evidence="7 8" key="1">
    <citation type="submission" date="2012-09" db="EMBL/GenBank/DDBJ databases">
        <title>Draft Genome Sequences of 6 Strains from Genus Thauera.</title>
        <authorList>
            <person name="Liu B."/>
            <person name="Shapleigh J.P."/>
            <person name="Frostegard A.H."/>
        </authorList>
    </citation>
    <scope>NUCLEOTIDE SEQUENCE [LARGE SCALE GENOMIC DNA]</scope>
    <source>
        <strain evidence="8">47Lol / DSM 12138</strain>
    </source>
</reference>
<feature type="domain" description="CusB-like beta-barrel" evidence="6">
    <location>
        <begin position="249"/>
        <end position="324"/>
    </location>
</feature>
<evidence type="ECO:0000256" key="4">
    <source>
        <dbReference type="SAM" id="Phobius"/>
    </source>
</evidence>
<dbReference type="InterPro" id="IPR058792">
    <property type="entry name" value="Beta-barrel_RND_2"/>
</dbReference>
<keyword evidence="4" id="KW-1133">Transmembrane helix</keyword>
<dbReference type="GO" id="GO:0030313">
    <property type="term" value="C:cell envelope"/>
    <property type="evidence" value="ECO:0007669"/>
    <property type="project" value="UniProtKB-SubCell"/>
</dbReference>
<dbReference type="STRING" id="1123367.GCA_000621305_02774"/>
<name>N6XSS8_THAL4</name>
<comment type="subcellular location">
    <subcellularLocation>
        <location evidence="1">Cell envelope</location>
    </subcellularLocation>
</comment>
<dbReference type="Gene3D" id="1.10.287.470">
    <property type="entry name" value="Helix hairpin bin"/>
    <property type="match status" value="1"/>
</dbReference>
<dbReference type="Gene3D" id="2.40.50.100">
    <property type="match status" value="1"/>
</dbReference>
<dbReference type="InterPro" id="IPR050465">
    <property type="entry name" value="UPF0194_transport"/>
</dbReference>
<dbReference type="Gene3D" id="2.40.420.20">
    <property type="match status" value="1"/>
</dbReference>
<dbReference type="Pfam" id="PF25954">
    <property type="entry name" value="Beta-barrel_RND_2"/>
    <property type="match status" value="1"/>
</dbReference>
<dbReference type="PANTHER" id="PTHR32347">
    <property type="entry name" value="EFFLUX SYSTEM COMPONENT YKNX-RELATED"/>
    <property type="match status" value="1"/>
</dbReference>
<dbReference type="InterPro" id="IPR006143">
    <property type="entry name" value="RND_pump_MFP"/>
</dbReference>
<dbReference type="InterPro" id="IPR058625">
    <property type="entry name" value="MdtA-like_BSH"/>
</dbReference>
<evidence type="ECO:0000256" key="3">
    <source>
        <dbReference type="ARBA" id="ARBA00023054"/>
    </source>
</evidence>
<feature type="domain" description="Multidrug resistance protein MdtA-like barrel-sandwich hybrid" evidence="5">
    <location>
        <begin position="80"/>
        <end position="234"/>
    </location>
</feature>
<evidence type="ECO:0000313" key="8">
    <source>
        <dbReference type="Proteomes" id="UP000013232"/>
    </source>
</evidence>
<feature type="transmembrane region" description="Helical" evidence="4">
    <location>
        <begin position="28"/>
        <end position="46"/>
    </location>
</feature>
<evidence type="ECO:0000256" key="2">
    <source>
        <dbReference type="ARBA" id="ARBA00009477"/>
    </source>
</evidence>
<dbReference type="Proteomes" id="UP000013232">
    <property type="component" value="Unassembled WGS sequence"/>
</dbReference>
<keyword evidence="4" id="KW-0812">Transmembrane</keyword>
<comment type="caution">
    <text evidence="7">The sequence shown here is derived from an EMBL/GenBank/DDBJ whole genome shotgun (WGS) entry which is preliminary data.</text>
</comment>
<dbReference type="PANTHER" id="PTHR32347:SF14">
    <property type="entry name" value="EFFLUX SYSTEM COMPONENT YKNX-RELATED"/>
    <property type="match status" value="1"/>
</dbReference>
<sequence length="427" mass="44890">MNTTRTDASASLSLDDEPTRRWWRRPGTWIAAVLLLLALLGARFWLGQGGAEGPQYVTEGITRGTLRLSINATGTLQPTRTVEIGSELSGTVARVLVDVNDRVKAGQVLVELDTAKLRDEVARARASLASAEAKIVESAATVGEQRSTLSRLEEVSRLSGGKVPSRTELDAARAALARAQAAETSARAAVVEAKAALATNETNLAKASIRSPIDGVVLTRATDPGNAVAASLQAVTLFTLAEDLSRLKLEVNVDEADIGQVAVGQQASFTVSAWPNRRYPATVTRVDFGSTTTDNVVTYTTTLDVANEDLSLRPGMTASAIITATEREDVILVPNMALRFTPAPTATGAGGEERGLVGSLLPRPPQQTVVPRSGGAEARQVWVLRNGQAVAVPVSTGLSDGRSTEIVSGELQPGEQAIVDQRSGAAR</sequence>
<keyword evidence="4" id="KW-0472">Membrane</keyword>
<dbReference type="GO" id="GO:0022857">
    <property type="term" value="F:transmembrane transporter activity"/>
    <property type="evidence" value="ECO:0007669"/>
    <property type="project" value="InterPro"/>
</dbReference>
<accession>N6XSS8</accession>
<keyword evidence="8" id="KW-1185">Reference proteome</keyword>
<keyword evidence="3" id="KW-0175">Coiled coil</keyword>
<proteinExistence type="inferred from homology"/>
<comment type="similarity">
    <text evidence="2">Belongs to the membrane fusion protein (MFP) (TC 8.A.1) family.</text>
</comment>
<dbReference type="Gene3D" id="2.40.30.170">
    <property type="match status" value="1"/>
</dbReference>
<evidence type="ECO:0000259" key="6">
    <source>
        <dbReference type="Pfam" id="PF25954"/>
    </source>
</evidence>
<dbReference type="AlphaFoldDB" id="N6XSS8"/>
<dbReference type="RefSeq" id="WP_004343852.1">
    <property type="nucleotide sequence ID" value="NZ_JHYR01000015.1"/>
</dbReference>
<dbReference type="NCBIfam" id="TIGR01730">
    <property type="entry name" value="RND_mfp"/>
    <property type="match status" value="1"/>
</dbReference>
<dbReference type="SUPFAM" id="SSF111369">
    <property type="entry name" value="HlyD-like secretion proteins"/>
    <property type="match status" value="1"/>
</dbReference>
<dbReference type="Pfam" id="PF25917">
    <property type="entry name" value="BSH_RND"/>
    <property type="match status" value="1"/>
</dbReference>
<dbReference type="eggNOG" id="COG0845">
    <property type="taxonomic scope" value="Bacteria"/>
</dbReference>
<evidence type="ECO:0000313" key="7">
    <source>
        <dbReference type="EMBL" id="ENO84811.1"/>
    </source>
</evidence>
<dbReference type="GO" id="GO:0016020">
    <property type="term" value="C:membrane"/>
    <property type="evidence" value="ECO:0007669"/>
    <property type="project" value="InterPro"/>
</dbReference>
<gene>
    <name evidence="7" type="ORF">C666_16510</name>
</gene>
<evidence type="ECO:0000256" key="1">
    <source>
        <dbReference type="ARBA" id="ARBA00004196"/>
    </source>
</evidence>
<organism evidence="7 8">
    <name type="scientific">Thauera linaloolentis (strain DSM 12138 / JCM 21573 / CCUG 41526 / CIP 105981 / IAM 15112 / NBRC 102519 / 47Lol)</name>
    <dbReference type="NCBI Taxonomy" id="1123367"/>
    <lineage>
        <taxon>Bacteria</taxon>
        <taxon>Pseudomonadati</taxon>
        <taxon>Pseudomonadota</taxon>
        <taxon>Betaproteobacteria</taxon>
        <taxon>Rhodocyclales</taxon>
        <taxon>Zoogloeaceae</taxon>
        <taxon>Thauera</taxon>
    </lineage>
</organism>
<dbReference type="EMBL" id="AMXE01000092">
    <property type="protein sequence ID" value="ENO84811.1"/>
    <property type="molecule type" value="Genomic_DNA"/>
</dbReference>
<evidence type="ECO:0000259" key="5">
    <source>
        <dbReference type="Pfam" id="PF25917"/>
    </source>
</evidence>